<name>A0A517PUZ6_9PLAN</name>
<dbReference type="PANTHER" id="PTHR43108:SF6">
    <property type="entry name" value="N-SULPHOGLUCOSAMINE SULPHOHYDROLASE"/>
    <property type="match status" value="1"/>
</dbReference>
<dbReference type="Gene3D" id="3.40.720.10">
    <property type="entry name" value="Alkaline Phosphatase, subunit A"/>
    <property type="match status" value="1"/>
</dbReference>
<dbReference type="CDD" id="cd16031">
    <property type="entry name" value="G6S_like"/>
    <property type="match status" value="1"/>
</dbReference>
<evidence type="ECO:0000313" key="8">
    <source>
        <dbReference type="Proteomes" id="UP000320421"/>
    </source>
</evidence>
<keyword evidence="8" id="KW-1185">Reference proteome</keyword>
<keyword evidence="3 7" id="KW-0378">Hydrolase</keyword>
<sequence>MHQPRSYCLMFCCVLSCLTVLPQLQGAEEQPNILYIMSDDHAAHAIGAYGSRLAELNPTPTLDRIAQEGILLKNVFCTNSICTPSRATIMTGQYSHVNGVTTLNGAIPPEKQHLARLMKQAGYETAMVGKWHLKKEPAAFDFYTVLPGQGNYFNPLFRVRGPQPWPKNEFRVAGYDSKHSSDAITDISLKWLKNREQKQKPFFLMHHFKAPHDNFENAERYDWLYQDATIPEPASLWQRGQHGPLNKPLYGTSVGPRNERRNMGHHMFVDPSLSEEKYTREAYQRYLKKFLRCVRGVDDNIKRLLDHLEQTGELDNTIIVYTADQGFMLGEHDYIDKRWMYEESLRMPFIVRYPKWIKAGSTSDAIINNVDFAPTLLAMANVEKPDFMQGRSFLRILKGEQPPADWKQASYYRYWMHMAHHDNPAHYGIRTQDFKLIFFYGLPLDAPGSVKQPTEAYWELYDLRNDPHEMQNVIADPQYQSTVKQLKLQLDQLKTEVGDTDENYPELKARRDAS</sequence>
<dbReference type="PROSITE" id="PS00149">
    <property type="entry name" value="SULFATASE_2"/>
    <property type="match status" value="1"/>
</dbReference>
<dbReference type="InterPro" id="IPR017850">
    <property type="entry name" value="Alkaline_phosphatase_core_sf"/>
</dbReference>
<dbReference type="Proteomes" id="UP000320421">
    <property type="component" value="Chromosome"/>
</dbReference>
<dbReference type="PROSITE" id="PS00523">
    <property type="entry name" value="SULFATASE_1"/>
    <property type="match status" value="1"/>
</dbReference>
<dbReference type="SUPFAM" id="SSF53649">
    <property type="entry name" value="Alkaline phosphatase-like"/>
    <property type="match status" value="1"/>
</dbReference>
<reference evidence="7 8" key="1">
    <citation type="submission" date="2019-02" db="EMBL/GenBank/DDBJ databases">
        <title>Deep-cultivation of Planctomycetes and their phenomic and genomic characterization uncovers novel biology.</title>
        <authorList>
            <person name="Wiegand S."/>
            <person name="Jogler M."/>
            <person name="Boedeker C."/>
            <person name="Pinto D."/>
            <person name="Vollmers J."/>
            <person name="Rivas-Marin E."/>
            <person name="Kohn T."/>
            <person name="Peeters S.H."/>
            <person name="Heuer A."/>
            <person name="Rast P."/>
            <person name="Oberbeckmann S."/>
            <person name="Bunk B."/>
            <person name="Jeske O."/>
            <person name="Meyerdierks A."/>
            <person name="Storesund J.E."/>
            <person name="Kallscheuer N."/>
            <person name="Luecker S."/>
            <person name="Lage O.M."/>
            <person name="Pohl T."/>
            <person name="Merkel B.J."/>
            <person name="Hornburger P."/>
            <person name="Mueller R.-W."/>
            <person name="Bruemmer F."/>
            <person name="Labrenz M."/>
            <person name="Spormann A.M."/>
            <person name="Op den Camp H."/>
            <person name="Overmann J."/>
            <person name="Amann R."/>
            <person name="Jetten M.S.M."/>
            <person name="Mascher T."/>
            <person name="Medema M.H."/>
            <person name="Devos D.P."/>
            <person name="Kaster A.-K."/>
            <person name="Ovreas L."/>
            <person name="Rohde M."/>
            <person name="Galperin M.Y."/>
            <person name="Jogler C."/>
        </authorList>
    </citation>
    <scope>NUCLEOTIDE SEQUENCE [LARGE SCALE GENOMIC DNA]</scope>
    <source>
        <strain evidence="7 8">HG66A1</strain>
    </source>
</reference>
<feature type="domain" description="Sulfatase N-terminal" evidence="6">
    <location>
        <begin position="31"/>
        <end position="382"/>
    </location>
</feature>
<evidence type="ECO:0000259" key="6">
    <source>
        <dbReference type="Pfam" id="PF00884"/>
    </source>
</evidence>
<evidence type="ECO:0000256" key="4">
    <source>
        <dbReference type="ARBA" id="ARBA00023180"/>
    </source>
</evidence>
<proteinExistence type="inferred from homology"/>
<organism evidence="7 8">
    <name type="scientific">Gimesia chilikensis</name>
    <dbReference type="NCBI Taxonomy" id="2605989"/>
    <lineage>
        <taxon>Bacteria</taxon>
        <taxon>Pseudomonadati</taxon>
        <taxon>Planctomycetota</taxon>
        <taxon>Planctomycetia</taxon>
        <taxon>Planctomycetales</taxon>
        <taxon>Planctomycetaceae</taxon>
        <taxon>Gimesia</taxon>
    </lineage>
</organism>
<evidence type="ECO:0000256" key="3">
    <source>
        <dbReference type="ARBA" id="ARBA00022801"/>
    </source>
</evidence>
<dbReference type="PANTHER" id="PTHR43108">
    <property type="entry name" value="N-ACETYLGLUCOSAMINE-6-SULFATASE FAMILY MEMBER"/>
    <property type="match status" value="1"/>
</dbReference>
<comment type="similarity">
    <text evidence="1">Belongs to the sulfatase family.</text>
</comment>
<dbReference type="EC" id="3.1.6.1" evidence="7"/>
<dbReference type="EMBL" id="CP036266">
    <property type="protein sequence ID" value="QDT23196.1"/>
    <property type="molecule type" value="Genomic_DNA"/>
</dbReference>
<dbReference type="InterPro" id="IPR024607">
    <property type="entry name" value="Sulfatase_CS"/>
</dbReference>
<evidence type="ECO:0000313" key="7">
    <source>
        <dbReference type="EMBL" id="QDT23196.1"/>
    </source>
</evidence>
<protein>
    <submittedName>
        <fullName evidence="7">Arylsulfatase</fullName>
        <ecNumber evidence="7">3.1.6.1</ecNumber>
    </submittedName>
</protein>
<evidence type="ECO:0000256" key="5">
    <source>
        <dbReference type="SAM" id="Coils"/>
    </source>
</evidence>
<keyword evidence="4" id="KW-0325">Glycoprotein</keyword>
<gene>
    <name evidence="7" type="primary">atsA_50</name>
    <name evidence="7" type="ORF">HG66A1_50120</name>
</gene>
<dbReference type="InterPro" id="IPR000917">
    <property type="entry name" value="Sulfatase_N"/>
</dbReference>
<evidence type="ECO:0000256" key="2">
    <source>
        <dbReference type="ARBA" id="ARBA00022729"/>
    </source>
</evidence>
<dbReference type="Pfam" id="PF00884">
    <property type="entry name" value="Sulfatase"/>
    <property type="match status" value="1"/>
</dbReference>
<accession>A0A517PUZ6</accession>
<feature type="coiled-coil region" evidence="5">
    <location>
        <begin position="483"/>
        <end position="510"/>
    </location>
</feature>
<keyword evidence="5" id="KW-0175">Coiled coil</keyword>
<evidence type="ECO:0000256" key="1">
    <source>
        <dbReference type="ARBA" id="ARBA00008779"/>
    </source>
</evidence>
<keyword evidence="2" id="KW-0732">Signal</keyword>
<dbReference type="AlphaFoldDB" id="A0A517PUZ6"/>
<dbReference type="GO" id="GO:0004065">
    <property type="term" value="F:arylsulfatase activity"/>
    <property type="evidence" value="ECO:0007669"/>
    <property type="project" value="UniProtKB-EC"/>
</dbReference>
<dbReference type="RefSeq" id="WP_232106663.1">
    <property type="nucleotide sequence ID" value="NZ_CP036266.1"/>
</dbReference>